<name>A0ABU7UY53_9GAMM</name>
<dbReference type="RefSeq" id="WP_331703488.1">
    <property type="nucleotide sequence ID" value="NZ_JAZHBO010000001.1"/>
</dbReference>
<dbReference type="InterPro" id="IPR005182">
    <property type="entry name" value="YdbS-like_PH"/>
</dbReference>
<reference evidence="3 4" key="1">
    <citation type="submission" date="2024-01" db="EMBL/GenBank/DDBJ databases">
        <title>Novel species of the genus Luteimonas isolated from rivers.</title>
        <authorList>
            <person name="Lu H."/>
        </authorList>
    </citation>
    <scope>NUCLEOTIDE SEQUENCE [LARGE SCALE GENOMIC DNA]</scope>
    <source>
        <strain evidence="3 4">FXH3W</strain>
    </source>
</reference>
<evidence type="ECO:0000313" key="4">
    <source>
        <dbReference type="Proteomes" id="UP001356170"/>
    </source>
</evidence>
<evidence type="ECO:0000256" key="1">
    <source>
        <dbReference type="SAM" id="Phobius"/>
    </source>
</evidence>
<proteinExistence type="predicted"/>
<gene>
    <name evidence="3" type="ORF">V3390_04260</name>
</gene>
<dbReference type="Pfam" id="PF03703">
    <property type="entry name" value="bPH_2"/>
    <property type="match status" value="1"/>
</dbReference>
<evidence type="ECO:0000313" key="3">
    <source>
        <dbReference type="EMBL" id="MEF2155446.1"/>
    </source>
</evidence>
<keyword evidence="1" id="KW-0812">Transmembrane</keyword>
<dbReference type="PANTHER" id="PTHR34473:SF3">
    <property type="entry name" value="TRANSMEMBRANE PROTEIN-RELATED"/>
    <property type="match status" value="1"/>
</dbReference>
<keyword evidence="4" id="KW-1185">Reference proteome</keyword>
<dbReference type="PANTHER" id="PTHR34473">
    <property type="entry name" value="UPF0699 TRANSMEMBRANE PROTEIN YDBS"/>
    <property type="match status" value="1"/>
</dbReference>
<accession>A0ABU7UY53</accession>
<feature type="transmembrane region" description="Helical" evidence="1">
    <location>
        <begin position="24"/>
        <end position="44"/>
    </location>
</feature>
<keyword evidence="1" id="KW-0472">Membrane</keyword>
<dbReference type="Proteomes" id="UP001356170">
    <property type="component" value="Unassembled WGS sequence"/>
</dbReference>
<dbReference type="EMBL" id="JAZHBO010000001">
    <property type="protein sequence ID" value="MEF2155446.1"/>
    <property type="molecule type" value="Genomic_DNA"/>
</dbReference>
<organism evidence="3 4">
    <name type="scientific">Aquilutibacter rugosus</name>
    <dbReference type="NCBI Taxonomy" id="3115820"/>
    <lineage>
        <taxon>Bacteria</taxon>
        <taxon>Pseudomonadati</taxon>
        <taxon>Pseudomonadota</taxon>
        <taxon>Gammaproteobacteria</taxon>
        <taxon>Lysobacterales</taxon>
        <taxon>Lysobacteraceae</taxon>
        <taxon>Aquilutibacter</taxon>
    </lineage>
</organism>
<keyword evidence="1" id="KW-1133">Transmembrane helix</keyword>
<feature type="transmembrane region" description="Helical" evidence="1">
    <location>
        <begin position="50"/>
        <end position="71"/>
    </location>
</feature>
<comment type="caution">
    <text evidence="3">The sequence shown here is derived from an EMBL/GenBank/DDBJ whole genome shotgun (WGS) entry which is preliminary data.</text>
</comment>
<protein>
    <submittedName>
        <fullName evidence="3">PH domain-containing protein</fullName>
    </submittedName>
</protein>
<feature type="domain" description="YdbS-like PH" evidence="2">
    <location>
        <begin position="75"/>
        <end position="153"/>
    </location>
</feature>
<sequence length="162" mass="18269">MELPRPEWTPLPARAKAMFLFDNVLLYGGIAVAVAMATGIPLVMAADWNWYAPIAVGIALAGIGFGMIRGLKSHRNFRWRLDDEGLGVRSGHLWEREVRMPIQRVQHLNLMRGPWQRARQLANLTVYTAGTSHSSVKLRNMDSETAEAIRAYLSARIDWVDE</sequence>
<evidence type="ECO:0000259" key="2">
    <source>
        <dbReference type="Pfam" id="PF03703"/>
    </source>
</evidence>